<keyword evidence="12" id="KW-1185">Reference proteome</keyword>
<keyword evidence="3 8" id="KW-1133">Transmembrane helix</keyword>
<reference evidence="11" key="1">
    <citation type="submission" date="2020-08" db="EMBL/GenBank/DDBJ databases">
        <title>Ramlibacter sp. GTP1 16S ribosomal RNA gene genome sequencing and assembly.</title>
        <authorList>
            <person name="Kang M."/>
        </authorList>
    </citation>
    <scope>NUCLEOTIDE SEQUENCE</scope>
    <source>
        <strain evidence="11">GTP1</strain>
    </source>
</reference>
<evidence type="ECO:0000256" key="7">
    <source>
        <dbReference type="PROSITE-ProRule" id="PRU00284"/>
    </source>
</evidence>
<evidence type="ECO:0000256" key="4">
    <source>
        <dbReference type="ARBA" id="ARBA00023136"/>
    </source>
</evidence>
<comment type="similarity">
    <text evidence="6">Belongs to the methyl-accepting chemotaxis (MCP) protein family.</text>
</comment>
<feature type="domain" description="HAMP" evidence="10">
    <location>
        <begin position="430"/>
        <end position="481"/>
    </location>
</feature>
<dbReference type="InterPro" id="IPR003660">
    <property type="entry name" value="HAMP_dom"/>
</dbReference>
<dbReference type="SMART" id="SM00304">
    <property type="entry name" value="HAMP"/>
    <property type="match status" value="2"/>
</dbReference>
<dbReference type="AlphaFoldDB" id="A0A923MEM2"/>
<name>A0A923MEM2_9BURK</name>
<feature type="transmembrane region" description="Helical" evidence="8">
    <location>
        <begin position="25"/>
        <end position="45"/>
    </location>
</feature>
<dbReference type="PANTHER" id="PTHR32089">
    <property type="entry name" value="METHYL-ACCEPTING CHEMOTAXIS PROTEIN MCPB"/>
    <property type="match status" value="1"/>
</dbReference>
<keyword evidence="4 8" id="KW-0472">Membrane</keyword>
<feature type="transmembrane region" description="Helical" evidence="8">
    <location>
        <begin position="349"/>
        <end position="370"/>
    </location>
</feature>
<organism evidence="11 12">
    <name type="scientific">Ramlibacter albus</name>
    <dbReference type="NCBI Taxonomy" id="2079448"/>
    <lineage>
        <taxon>Bacteria</taxon>
        <taxon>Pseudomonadati</taxon>
        <taxon>Pseudomonadota</taxon>
        <taxon>Betaproteobacteria</taxon>
        <taxon>Burkholderiales</taxon>
        <taxon>Comamonadaceae</taxon>
        <taxon>Ramlibacter</taxon>
    </lineage>
</organism>
<evidence type="ECO:0000259" key="9">
    <source>
        <dbReference type="PROSITE" id="PS50111"/>
    </source>
</evidence>
<dbReference type="Pfam" id="PF00015">
    <property type="entry name" value="MCPsignal"/>
    <property type="match status" value="1"/>
</dbReference>
<dbReference type="PROSITE" id="PS50111">
    <property type="entry name" value="CHEMOTAXIS_TRANSDUC_2"/>
    <property type="match status" value="1"/>
</dbReference>
<dbReference type="PROSITE" id="PS50885">
    <property type="entry name" value="HAMP"/>
    <property type="match status" value="2"/>
</dbReference>
<evidence type="ECO:0000259" key="10">
    <source>
        <dbReference type="PROSITE" id="PS50885"/>
    </source>
</evidence>
<keyword evidence="2 8" id="KW-0812">Transmembrane</keyword>
<evidence type="ECO:0000313" key="12">
    <source>
        <dbReference type="Proteomes" id="UP000596827"/>
    </source>
</evidence>
<dbReference type="SUPFAM" id="SSF58104">
    <property type="entry name" value="Methyl-accepting chemotaxis protein (MCP) signaling domain"/>
    <property type="match status" value="1"/>
</dbReference>
<dbReference type="Proteomes" id="UP000596827">
    <property type="component" value="Unassembled WGS sequence"/>
</dbReference>
<accession>A0A923MEM2</accession>
<evidence type="ECO:0000256" key="3">
    <source>
        <dbReference type="ARBA" id="ARBA00022989"/>
    </source>
</evidence>
<evidence type="ECO:0000256" key="8">
    <source>
        <dbReference type="SAM" id="Phobius"/>
    </source>
</evidence>
<evidence type="ECO:0008006" key="13">
    <source>
        <dbReference type="Google" id="ProtNLM"/>
    </source>
</evidence>
<dbReference type="EMBL" id="JACORU010000014">
    <property type="protein sequence ID" value="MBC5768039.1"/>
    <property type="molecule type" value="Genomic_DNA"/>
</dbReference>
<evidence type="ECO:0000313" key="11">
    <source>
        <dbReference type="EMBL" id="MBC5768039.1"/>
    </source>
</evidence>
<dbReference type="GO" id="GO:0007165">
    <property type="term" value="P:signal transduction"/>
    <property type="evidence" value="ECO:0007669"/>
    <property type="project" value="UniProtKB-KW"/>
</dbReference>
<gene>
    <name evidence="11" type="ORF">H8R02_26480</name>
</gene>
<comment type="caution">
    <text evidence="11">The sequence shown here is derived from an EMBL/GenBank/DDBJ whole genome shotgun (WGS) entry which is preliminary data.</text>
</comment>
<dbReference type="PANTHER" id="PTHR32089:SF119">
    <property type="entry name" value="METHYL-ACCEPTING CHEMOTAXIS PROTEIN CTPL"/>
    <property type="match status" value="1"/>
</dbReference>
<dbReference type="GO" id="GO:0016020">
    <property type="term" value="C:membrane"/>
    <property type="evidence" value="ECO:0007669"/>
    <property type="project" value="InterPro"/>
</dbReference>
<protein>
    <recommendedName>
        <fullName evidence="13">Methyl-accepting chemotaxis protein</fullName>
    </recommendedName>
</protein>
<dbReference type="InterPro" id="IPR004089">
    <property type="entry name" value="MCPsignal_dom"/>
</dbReference>
<dbReference type="Gene3D" id="6.10.340.10">
    <property type="match status" value="1"/>
</dbReference>
<feature type="domain" description="HAMP" evidence="10">
    <location>
        <begin position="371"/>
        <end position="423"/>
    </location>
</feature>
<feature type="domain" description="Methyl-accepting transducer" evidence="9">
    <location>
        <begin position="486"/>
        <end position="722"/>
    </location>
</feature>
<sequence>MTTSFAGRLGGWGGLRLNFLTRLKLWQKFALLGAVAVALAAFPVWRLVKTVEQSIAQAHTEESGLAAITAALELVRTLQDHRGSSSYFVLGDEKRGAAQPKNAAEADAALAKLEAQVAPLNDAAVNARVAAFRKEWLKLKEDVVARRIDQRSVTEAHINAIAGLLRLVEDFTAAYRIDLDADAATYYLARSTLVDLPRLSESLGQLRSPVVSRLQEIATARSGADAAKVEAALRDAMRPSDRARIAETVKDLSDSLDRYVSNQRRAIRALPELEATSGPQIAEIQRATGQAIALVQKEILGKEVPTIEAAAYLKEVSVPREVVQKAATQQELLGRQLQARVSAARADRLETVGAVLALLALAAVIATLIVRNITSTVAGLQQSVERVRSGDSAALQSIESRDEVGDLGRTVNLLLQERLAAQQKAEAENEALNNSVISILEAVNQLSQRDLTARAPVTQDIIGTVSDSVNALADETAKVLVQVSAIAGNVAQASGKVKGQADLVSRTAEHERKNVGEVIESLANATQTMNQVAELAAQSNRSAERATQATHNALQTVNGTVQGMESIRETIAETEKRIKRLGERSQEITGIVNLINTISERTHVLALNASMQAAVAGEAGRGFAVVAEEVQRLAESSRNATQQIGTLVSNIQLETNETIATVNKTIGQVVSGSEQAQKAGEQMRLTQEITSELVAQVQRIAASSETQKAASAELLKSVQGIGDSTERTAQQIEMQNRETETLLDSARRLVESVNVFKLAHA</sequence>
<dbReference type="SMART" id="SM00283">
    <property type="entry name" value="MA"/>
    <property type="match status" value="1"/>
</dbReference>
<dbReference type="Gene3D" id="1.10.287.950">
    <property type="entry name" value="Methyl-accepting chemotaxis protein"/>
    <property type="match status" value="1"/>
</dbReference>
<evidence type="ECO:0000256" key="1">
    <source>
        <dbReference type="ARBA" id="ARBA00004141"/>
    </source>
</evidence>
<proteinExistence type="inferred from homology"/>
<evidence type="ECO:0000256" key="5">
    <source>
        <dbReference type="ARBA" id="ARBA00023224"/>
    </source>
</evidence>
<comment type="subcellular location">
    <subcellularLocation>
        <location evidence="1">Membrane</location>
        <topology evidence="1">Multi-pass membrane protein</topology>
    </subcellularLocation>
</comment>
<keyword evidence="5 7" id="KW-0807">Transducer</keyword>
<dbReference type="RefSeq" id="WP_187084527.1">
    <property type="nucleotide sequence ID" value="NZ_JACORU010000014.1"/>
</dbReference>
<evidence type="ECO:0000256" key="6">
    <source>
        <dbReference type="ARBA" id="ARBA00029447"/>
    </source>
</evidence>
<evidence type="ECO:0000256" key="2">
    <source>
        <dbReference type="ARBA" id="ARBA00022692"/>
    </source>
</evidence>